<evidence type="ECO:0000313" key="1">
    <source>
        <dbReference type="EMBL" id="ETX13228.1"/>
    </source>
</evidence>
<dbReference type="eggNOG" id="COG5338">
    <property type="taxonomic scope" value="Bacteria"/>
</dbReference>
<keyword evidence="2" id="KW-1185">Reference proteome</keyword>
<sequence length="435" mass="46818">MLRTLFLPLGAATTASLILGLPVLAQERTPDGRLLTLGLTTGITASDNVDLDPEPTEEVEATTSLSLGLLSATPTQRFELGTSAGLRALLVGDEDEDSFALDDPNGRFLYTRSSRAAKLSLEGRFDSREITSLTPLELTSEDLADLEDLQDLEDLIAANQVPRDARRLTFDLDAALETRRDSPFGITYSVGVSGERYSDAPEAFEEETRASAGLGLRFDLDEITRATTDLRFVTSNDPEEEDRFSLDLGLTRTIGTDQVGASFGIVENGDATRLSLSANAARDFSTGSVSGSLGVTRADSGNLALTGSLGLTRELSPTQDVSVDLSRRVIRLDGLEEGEPDRERAVSSLSADYSQAVTRLWRFGLDAELTQADVIEGPGGSDSFGRIGADLSRPLTEDWRLSMGVSHRFEENADGTDATSNTVSVSLNRSFRISY</sequence>
<comment type="caution">
    <text evidence="1">The sequence shown here is derived from an EMBL/GenBank/DDBJ whole genome shotgun (WGS) entry which is preliminary data.</text>
</comment>
<evidence type="ECO:0008006" key="3">
    <source>
        <dbReference type="Google" id="ProtNLM"/>
    </source>
</evidence>
<name>X7EDM3_9RHOB</name>
<dbReference type="RefSeq" id="WP_037265590.1">
    <property type="nucleotide sequence ID" value="NZ_JALZ01000032.1"/>
</dbReference>
<dbReference type="EMBL" id="JALZ01000032">
    <property type="protein sequence ID" value="ETX13228.1"/>
    <property type="molecule type" value="Genomic_DNA"/>
</dbReference>
<dbReference type="OrthoDB" id="7756354at2"/>
<protein>
    <recommendedName>
        <fullName evidence="3">Outer membrane beta-barrel protein</fullName>
    </recommendedName>
</protein>
<evidence type="ECO:0000313" key="2">
    <source>
        <dbReference type="Proteomes" id="UP000022447"/>
    </source>
</evidence>
<dbReference type="STRING" id="1449350.OCH239_12685"/>
<proteinExistence type="predicted"/>
<organism evidence="1 2">
    <name type="scientific">Roseivivax halodurans JCM 10272</name>
    <dbReference type="NCBI Taxonomy" id="1449350"/>
    <lineage>
        <taxon>Bacteria</taxon>
        <taxon>Pseudomonadati</taxon>
        <taxon>Pseudomonadota</taxon>
        <taxon>Alphaproteobacteria</taxon>
        <taxon>Rhodobacterales</taxon>
        <taxon>Roseobacteraceae</taxon>
        <taxon>Roseivivax</taxon>
    </lineage>
</organism>
<reference evidence="1 2" key="1">
    <citation type="submission" date="2014-01" db="EMBL/GenBank/DDBJ databases">
        <title>Roseivivax halodurans JCM 10272 Genome Sequencing.</title>
        <authorList>
            <person name="Lai Q."/>
            <person name="Li G."/>
            <person name="Shao Z."/>
        </authorList>
    </citation>
    <scope>NUCLEOTIDE SEQUENCE [LARGE SCALE GENOMIC DNA]</scope>
    <source>
        <strain evidence="1 2">JCM 10272</strain>
    </source>
</reference>
<accession>X7EDM3</accession>
<dbReference type="Proteomes" id="UP000022447">
    <property type="component" value="Unassembled WGS sequence"/>
</dbReference>
<dbReference type="AlphaFoldDB" id="X7EDM3"/>
<gene>
    <name evidence="1" type="ORF">OCH239_12685</name>
</gene>